<dbReference type="InterPro" id="IPR007867">
    <property type="entry name" value="GMC_OxRtase_C"/>
</dbReference>
<sequence length="591" mass="64990">MNYKRPKADVVIIGLGWSGSTMAEELTRAGLNVVAIERGAWRETSTSFPTTRDPDELSGSVRKEILQAPVTETYTVRNKVGQTALPLRKYHNLTLGNNVGGAGTHWAGASWRWLPFDHQPHTHVMQRYGAGQLVDGLILQDWGVTYDDLEPFYDRFEKIAGTSGTAGVINGQRQPGGNPFEGSRSGPFPTPALERSRANVLFTQAATRLGYNPFPVPSAMIGAPYTNALGLNLAPCTYCGYCQLYGCGNWSKSSPNICILPVLMQRTNFTLVTECEVLRINTTPDKKMATGVTFIDSDGNTGEQPADIVITATFTLDNTRLMLLSGISTPYDVASGQGVVGRAFTFQTLSWAFMFFENEYMNPFMNTGALATQIDDFNGDNFDHTGLGFIGGAGIQSLSNQGLPIGMAGLLPKGSPQWGKGWKQAFQRGYQNYAQIQGQGTSFAHREQFLDLDPTYKDRYGRPLLRITFNYNENDRRSGRFIRDRCVEIAREMGATEVGGDSFADRPYSGYTPWDSSHVQGGVTMGEDPRTSVQNRYQQNWDIPNLFVIGASSFPNNAGYNPTVVVGATTLWTAKAIIDQYIRNPGPLVRL</sequence>
<comment type="caution">
    <text evidence="8">The sequence shown here is derived from an EMBL/GenBank/DDBJ whole genome shotgun (WGS) entry which is preliminary data.</text>
</comment>
<dbReference type="GO" id="GO:0050660">
    <property type="term" value="F:flavin adenine dinucleotide binding"/>
    <property type="evidence" value="ECO:0007669"/>
    <property type="project" value="InterPro"/>
</dbReference>
<evidence type="ECO:0000313" key="8">
    <source>
        <dbReference type="EMBL" id="GAN99185.1"/>
    </source>
</evidence>
<protein>
    <submittedName>
        <fullName evidence="8">Gluconate 2-dehydrogenase alpha chain/solbitol dehydrogenase large subunit</fullName>
    </submittedName>
</protein>
<reference evidence="8 9" key="1">
    <citation type="submission" date="2012-11" db="EMBL/GenBank/DDBJ databases">
        <title>Whole genome sequence of Gluconacetobacter xylinus NBRC 13693.</title>
        <authorList>
            <person name="Azuma Y."/>
            <person name="Higashiura N."/>
            <person name="Hirakawa H."/>
            <person name="Matsushita K."/>
        </authorList>
    </citation>
    <scope>NUCLEOTIDE SEQUENCE [LARGE SCALE GENOMIC DNA]</scope>
    <source>
        <strain evidence="8 9">NBRC 13693</strain>
    </source>
</reference>
<organism evidence="8 9">
    <name type="scientific">Komagataeibacter xylinus NBRC 13693</name>
    <dbReference type="NCBI Taxonomy" id="1234668"/>
    <lineage>
        <taxon>Bacteria</taxon>
        <taxon>Pseudomonadati</taxon>
        <taxon>Pseudomonadota</taxon>
        <taxon>Alphaproteobacteria</taxon>
        <taxon>Acetobacterales</taxon>
        <taxon>Acetobacteraceae</taxon>
        <taxon>Komagataeibacter</taxon>
    </lineage>
</organism>
<keyword evidence="3" id="KW-0274">FAD</keyword>
<name>A0A0D6Q884_KOMXY</name>
<feature type="domain" description="Glucose-methanol-choline oxidoreductase N-terminal" evidence="6">
    <location>
        <begin position="230"/>
        <end position="330"/>
    </location>
</feature>
<dbReference type="GO" id="GO:0016614">
    <property type="term" value="F:oxidoreductase activity, acting on CH-OH group of donors"/>
    <property type="evidence" value="ECO:0007669"/>
    <property type="project" value="InterPro"/>
</dbReference>
<evidence type="ECO:0000313" key="9">
    <source>
        <dbReference type="Proteomes" id="UP000032683"/>
    </source>
</evidence>
<dbReference type="SUPFAM" id="SSF51905">
    <property type="entry name" value="FAD/NAD(P)-binding domain"/>
    <property type="match status" value="1"/>
</dbReference>
<dbReference type="Proteomes" id="UP000032683">
    <property type="component" value="Unassembled WGS sequence"/>
</dbReference>
<proteinExistence type="inferred from homology"/>
<evidence type="ECO:0000256" key="3">
    <source>
        <dbReference type="ARBA" id="ARBA00022827"/>
    </source>
</evidence>
<feature type="domain" description="Glucose-methanol-choline oxidoreductase C-terminal" evidence="7">
    <location>
        <begin position="452"/>
        <end position="568"/>
    </location>
</feature>
<dbReference type="SUPFAM" id="SSF54373">
    <property type="entry name" value="FAD-linked reductases, C-terminal domain"/>
    <property type="match status" value="1"/>
</dbReference>
<accession>A0A0D6Q884</accession>
<dbReference type="AlphaFoldDB" id="A0A0D6Q884"/>
<evidence type="ECO:0000259" key="7">
    <source>
        <dbReference type="Pfam" id="PF05199"/>
    </source>
</evidence>
<dbReference type="Pfam" id="PF00732">
    <property type="entry name" value="GMC_oxred_N"/>
    <property type="match status" value="1"/>
</dbReference>
<dbReference type="Gene3D" id="3.50.50.60">
    <property type="entry name" value="FAD/NAD(P)-binding domain"/>
    <property type="match status" value="2"/>
</dbReference>
<comment type="similarity">
    <text evidence="1">Belongs to the GMC oxidoreductase family.</text>
</comment>
<dbReference type="Pfam" id="PF05199">
    <property type="entry name" value="GMC_oxred_C"/>
    <property type="match status" value="1"/>
</dbReference>
<feature type="region of interest" description="Disordered" evidence="5">
    <location>
        <begin position="167"/>
        <end position="189"/>
    </location>
</feature>
<dbReference type="RefSeq" id="WP_048855886.1">
    <property type="nucleotide sequence ID" value="NZ_BANJ01000018.1"/>
</dbReference>
<dbReference type="InterPro" id="IPR000172">
    <property type="entry name" value="GMC_OxRdtase_N"/>
</dbReference>
<keyword evidence="2" id="KW-0285">Flavoprotein</keyword>
<evidence type="ECO:0000256" key="4">
    <source>
        <dbReference type="ARBA" id="ARBA00023002"/>
    </source>
</evidence>
<dbReference type="InterPro" id="IPR036188">
    <property type="entry name" value="FAD/NAD-bd_sf"/>
</dbReference>
<dbReference type="PANTHER" id="PTHR46056:SF12">
    <property type="entry name" value="LONG-CHAIN-ALCOHOL OXIDASE"/>
    <property type="match status" value="1"/>
</dbReference>
<dbReference type="PANTHER" id="PTHR46056">
    <property type="entry name" value="LONG-CHAIN-ALCOHOL OXIDASE"/>
    <property type="match status" value="1"/>
</dbReference>
<evidence type="ECO:0000256" key="5">
    <source>
        <dbReference type="SAM" id="MobiDB-lite"/>
    </source>
</evidence>
<evidence type="ECO:0000259" key="6">
    <source>
        <dbReference type="Pfam" id="PF00732"/>
    </source>
</evidence>
<dbReference type="EMBL" id="BANJ01000018">
    <property type="protein sequence ID" value="GAN99185.1"/>
    <property type="molecule type" value="Genomic_DNA"/>
</dbReference>
<gene>
    <name evidence="8" type="ORF">Gxy13693_018_010</name>
</gene>
<keyword evidence="4" id="KW-0560">Oxidoreductase</keyword>
<evidence type="ECO:0000256" key="2">
    <source>
        <dbReference type="ARBA" id="ARBA00022630"/>
    </source>
</evidence>
<evidence type="ECO:0000256" key="1">
    <source>
        <dbReference type="ARBA" id="ARBA00010790"/>
    </source>
</evidence>